<dbReference type="InterPro" id="IPR036866">
    <property type="entry name" value="RibonucZ/Hydroxyglut_hydro"/>
</dbReference>
<dbReference type="SUPFAM" id="SSF56281">
    <property type="entry name" value="Metallo-hydrolase/oxidoreductase"/>
    <property type="match status" value="1"/>
</dbReference>
<dbReference type="EMBL" id="JBBMFL010000001">
    <property type="protein sequence ID" value="MEQ2543409.1"/>
    <property type="molecule type" value="Genomic_DNA"/>
</dbReference>
<evidence type="ECO:0000259" key="5">
    <source>
        <dbReference type="SMART" id="SM00849"/>
    </source>
</evidence>
<dbReference type="InterPro" id="IPR001279">
    <property type="entry name" value="Metallo-B-lactamas"/>
</dbReference>
<reference evidence="6 7" key="1">
    <citation type="submission" date="2024-03" db="EMBL/GenBank/DDBJ databases">
        <title>Human intestinal bacterial collection.</title>
        <authorList>
            <person name="Pauvert C."/>
            <person name="Hitch T.C.A."/>
            <person name="Clavel T."/>
        </authorList>
    </citation>
    <scope>NUCLEOTIDE SEQUENCE [LARGE SCALE GENOMIC DNA]</scope>
    <source>
        <strain evidence="6 7">CLA-KB-H122</strain>
    </source>
</reference>
<sequence length="223" mass="24674">MKIACLQFNPIQENTYVVWDDTKECAVIDAGNSNPREDAALDNFIAEHGLKPVLAVNTHGHFDHTLGVEHLKQRYGIPFALSSKDRFLLDNAATSGSVFGVKVGQMPAAEIDLDTLSEVRFGKTSLRVIRTPGHTPGHVALYEPASKSLFTGDTLFRESIGRTDLPGGDYSWIMRSILDELVPLGDEVHVYPGHGPESTIGHETLYNPFIVEVLNEEVNYKER</sequence>
<organism evidence="6 7">
    <name type="scientific">Alistipes intestinihominis</name>
    <dbReference type="NCBI Taxonomy" id="3133172"/>
    <lineage>
        <taxon>Bacteria</taxon>
        <taxon>Pseudomonadati</taxon>
        <taxon>Bacteroidota</taxon>
        <taxon>Bacteroidia</taxon>
        <taxon>Bacteroidales</taxon>
        <taxon>Rikenellaceae</taxon>
        <taxon>Alistipes</taxon>
    </lineage>
</organism>
<name>A0ABV1GSN8_9BACT</name>
<dbReference type="RefSeq" id="WP_129650915.1">
    <property type="nucleotide sequence ID" value="NZ_JBBMFL010000001.1"/>
</dbReference>
<dbReference type="PANTHER" id="PTHR46233:SF3">
    <property type="entry name" value="HYDROXYACYLGLUTATHIONE HYDROLASE GLOC"/>
    <property type="match status" value="1"/>
</dbReference>
<keyword evidence="4" id="KW-0862">Zinc</keyword>
<gene>
    <name evidence="6" type="ORF">WMO46_00390</name>
</gene>
<dbReference type="CDD" id="cd06262">
    <property type="entry name" value="metallo-hydrolase-like_MBL-fold"/>
    <property type="match status" value="1"/>
</dbReference>
<evidence type="ECO:0000313" key="7">
    <source>
        <dbReference type="Proteomes" id="UP001460202"/>
    </source>
</evidence>
<keyword evidence="3" id="KW-0378">Hydrolase</keyword>
<accession>A0ABV1GSN8</accession>
<dbReference type="SMART" id="SM00849">
    <property type="entry name" value="Lactamase_B"/>
    <property type="match status" value="1"/>
</dbReference>
<dbReference type="PANTHER" id="PTHR46233">
    <property type="entry name" value="HYDROXYACYLGLUTATHIONE HYDROLASE GLOC"/>
    <property type="match status" value="1"/>
</dbReference>
<evidence type="ECO:0000256" key="3">
    <source>
        <dbReference type="ARBA" id="ARBA00022801"/>
    </source>
</evidence>
<dbReference type="Pfam" id="PF00753">
    <property type="entry name" value="Lactamase_B"/>
    <property type="match status" value="1"/>
</dbReference>
<dbReference type="GeneID" id="78179674"/>
<evidence type="ECO:0000256" key="4">
    <source>
        <dbReference type="ARBA" id="ARBA00022833"/>
    </source>
</evidence>
<dbReference type="Gene3D" id="3.60.15.10">
    <property type="entry name" value="Ribonuclease Z/Hydroxyacylglutathione hydrolase-like"/>
    <property type="match status" value="1"/>
</dbReference>
<evidence type="ECO:0000256" key="1">
    <source>
        <dbReference type="ARBA" id="ARBA00001947"/>
    </source>
</evidence>
<evidence type="ECO:0000313" key="6">
    <source>
        <dbReference type="EMBL" id="MEQ2543409.1"/>
    </source>
</evidence>
<keyword evidence="7" id="KW-1185">Reference proteome</keyword>
<comment type="cofactor">
    <cofactor evidence="1">
        <name>Zn(2+)</name>
        <dbReference type="ChEBI" id="CHEBI:29105"/>
    </cofactor>
</comment>
<protein>
    <submittedName>
        <fullName evidence="6">MBL fold metallo-hydrolase</fullName>
    </submittedName>
</protein>
<keyword evidence="2" id="KW-0479">Metal-binding</keyword>
<feature type="domain" description="Metallo-beta-lactamase" evidence="5">
    <location>
        <begin position="12"/>
        <end position="194"/>
    </location>
</feature>
<comment type="caution">
    <text evidence="6">The sequence shown here is derived from an EMBL/GenBank/DDBJ whole genome shotgun (WGS) entry which is preliminary data.</text>
</comment>
<dbReference type="Proteomes" id="UP001460202">
    <property type="component" value="Unassembled WGS sequence"/>
</dbReference>
<proteinExistence type="predicted"/>
<evidence type="ECO:0000256" key="2">
    <source>
        <dbReference type="ARBA" id="ARBA00022723"/>
    </source>
</evidence>
<dbReference type="InterPro" id="IPR051453">
    <property type="entry name" value="MBL_Glyoxalase_II"/>
</dbReference>